<feature type="compositionally biased region" description="Acidic residues" evidence="6">
    <location>
        <begin position="272"/>
        <end position="284"/>
    </location>
</feature>
<dbReference type="SMART" id="SM00487">
    <property type="entry name" value="DEXDc"/>
    <property type="match status" value="1"/>
</dbReference>
<feature type="compositionally biased region" description="Basic residues" evidence="6">
    <location>
        <begin position="354"/>
        <end position="364"/>
    </location>
</feature>
<keyword evidence="10" id="KW-1185">Reference proteome</keyword>
<keyword evidence="5" id="KW-0539">Nucleus</keyword>
<feature type="region of interest" description="Disordered" evidence="6">
    <location>
        <begin position="354"/>
        <end position="373"/>
    </location>
</feature>
<keyword evidence="3" id="KW-0378">Hydrolase</keyword>
<evidence type="ECO:0000256" key="2">
    <source>
        <dbReference type="ARBA" id="ARBA00022741"/>
    </source>
</evidence>
<dbReference type="GO" id="GO:0140658">
    <property type="term" value="F:ATP-dependent chromatin remodeler activity"/>
    <property type="evidence" value="ECO:0007669"/>
    <property type="project" value="TreeGrafter"/>
</dbReference>
<reference evidence="9 10" key="1">
    <citation type="submission" date="2020-07" db="EMBL/GenBank/DDBJ databases">
        <title>Comparative genomics of pyrophilous fungi reveals a link between fire events and developmental genes.</title>
        <authorList>
            <consortium name="DOE Joint Genome Institute"/>
            <person name="Steindorff A.S."/>
            <person name="Carver A."/>
            <person name="Calhoun S."/>
            <person name="Stillman K."/>
            <person name="Liu H."/>
            <person name="Lipzen A."/>
            <person name="Pangilinan J."/>
            <person name="Labutti K."/>
            <person name="Bruns T.D."/>
            <person name="Grigoriev I.V."/>
        </authorList>
    </citation>
    <scope>NUCLEOTIDE SEQUENCE [LARGE SCALE GENOMIC DNA]</scope>
    <source>
        <strain evidence="9 10">CBS 144469</strain>
    </source>
</reference>
<feature type="compositionally biased region" description="Low complexity" evidence="6">
    <location>
        <begin position="1467"/>
        <end position="1482"/>
    </location>
</feature>
<evidence type="ECO:0000313" key="9">
    <source>
        <dbReference type="EMBL" id="KAF6766582.1"/>
    </source>
</evidence>
<dbReference type="Proteomes" id="UP000521943">
    <property type="component" value="Unassembled WGS sequence"/>
</dbReference>
<dbReference type="SUPFAM" id="SSF54160">
    <property type="entry name" value="Chromo domain-like"/>
    <property type="match status" value="1"/>
</dbReference>
<dbReference type="Gene3D" id="3.40.50.10810">
    <property type="entry name" value="Tandem AAA-ATPase domain"/>
    <property type="match status" value="1"/>
</dbReference>
<feature type="compositionally biased region" description="Low complexity" evidence="6">
    <location>
        <begin position="1733"/>
        <end position="1744"/>
    </location>
</feature>
<dbReference type="GO" id="GO:0005634">
    <property type="term" value="C:nucleus"/>
    <property type="evidence" value="ECO:0007669"/>
    <property type="project" value="UniProtKB-SubCell"/>
</dbReference>
<dbReference type="InterPro" id="IPR014001">
    <property type="entry name" value="Helicase_ATP-bd"/>
</dbReference>
<proteinExistence type="predicted"/>
<organism evidence="9 10">
    <name type="scientific">Ephemerocybe angulata</name>
    <dbReference type="NCBI Taxonomy" id="980116"/>
    <lineage>
        <taxon>Eukaryota</taxon>
        <taxon>Fungi</taxon>
        <taxon>Dikarya</taxon>
        <taxon>Basidiomycota</taxon>
        <taxon>Agaricomycotina</taxon>
        <taxon>Agaricomycetes</taxon>
        <taxon>Agaricomycetidae</taxon>
        <taxon>Agaricales</taxon>
        <taxon>Agaricineae</taxon>
        <taxon>Psathyrellaceae</taxon>
        <taxon>Ephemerocybe</taxon>
    </lineage>
</organism>
<keyword evidence="2" id="KW-0547">Nucleotide-binding</keyword>
<dbReference type="GO" id="GO:0042393">
    <property type="term" value="F:histone binding"/>
    <property type="evidence" value="ECO:0007669"/>
    <property type="project" value="TreeGrafter"/>
</dbReference>
<dbReference type="PROSITE" id="PS51194">
    <property type="entry name" value="HELICASE_CTER"/>
    <property type="match status" value="1"/>
</dbReference>
<dbReference type="SMART" id="SM00490">
    <property type="entry name" value="HELICc"/>
    <property type="match status" value="1"/>
</dbReference>
<dbReference type="Gene3D" id="3.40.50.300">
    <property type="entry name" value="P-loop containing nucleotide triphosphate hydrolases"/>
    <property type="match status" value="1"/>
</dbReference>
<protein>
    <submittedName>
        <fullName evidence="9">SHREC complex subunit Mit1</fullName>
    </submittedName>
</protein>
<dbReference type="InterPro" id="IPR038718">
    <property type="entry name" value="SNF2-like_sf"/>
</dbReference>
<feature type="compositionally biased region" description="Polar residues" evidence="6">
    <location>
        <begin position="647"/>
        <end position="656"/>
    </location>
</feature>
<feature type="domain" description="Helicase C-terminal" evidence="8">
    <location>
        <begin position="1167"/>
        <end position="1319"/>
    </location>
</feature>
<dbReference type="InterPro" id="IPR000330">
    <property type="entry name" value="SNF2_N"/>
</dbReference>
<dbReference type="InterPro" id="IPR049730">
    <property type="entry name" value="SNF2/RAD54-like_C"/>
</dbReference>
<evidence type="ECO:0000256" key="1">
    <source>
        <dbReference type="ARBA" id="ARBA00004123"/>
    </source>
</evidence>
<evidence type="ECO:0000256" key="6">
    <source>
        <dbReference type="SAM" id="MobiDB-lite"/>
    </source>
</evidence>
<name>A0A8H6IL22_9AGAR</name>
<gene>
    <name evidence="9" type="ORF">DFP72DRAFT_867048</name>
</gene>
<feature type="compositionally biased region" description="Acidic residues" evidence="6">
    <location>
        <begin position="195"/>
        <end position="209"/>
    </location>
</feature>
<dbReference type="GO" id="GO:0003682">
    <property type="term" value="F:chromatin binding"/>
    <property type="evidence" value="ECO:0007669"/>
    <property type="project" value="TreeGrafter"/>
</dbReference>
<dbReference type="InterPro" id="IPR056616">
    <property type="entry name" value="Chromo_MIT1"/>
</dbReference>
<evidence type="ECO:0000313" key="10">
    <source>
        <dbReference type="Proteomes" id="UP000521943"/>
    </source>
</evidence>
<feature type="compositionally biased region" description="Basic and acidic residues" evidence="6">
    <location>
        <begin position="718"/>
        <end position="746"/>
    </location>
</feature>
<dbReference type="SUPFAM" id="SSF52540">
    <property type="entry name" value="P-loop containing nucleoside triphosphate hydrolases"/>
    <property type="match status" value="2"/>
</dbReference>
<feature type="region of interest" description="Disordered" evidence="6">
    <location>
        <begin position="694"/>
        <end position="746"/>
    </location>
</feature>
<feature type="region of interest" description="Disordered" evidence="6">
    <location>
        <begin position="1413"/>
        <end position="1506"/>
    </location>
</feature>
<evidence type="ECO:0000259" key="8">
    <source>
        <dbReference type="PROSITE" id="PS51194"/>
    </source>
</evidence>
<dbReference type="GO" id="GO:0005524">
    <property type="term" value="F:ATP binding"/>
    <property type="evidence" value="ECO:0007669"/>
    <property type="project" value="UniProtKB-KW"/>
</dbReference>
<dbReference type="InterPro" id="IPR016197">
    <property type="entry name" value="Chromo-like_dom_sf"/>
</dbReference>
<dbReference type="InterPro" id="IPR027417">
    <property type="entry name" value="P-loop_NTPase"/>
</dbReference>
<dbReference type="GO" id="GO:0003677">
    <property type="term" value="F:DNA binding"/>
    <property type="evidence" value="ECO:0007669"/>
    <property type="project" value="TreeGrafter"/>
</dbReference>
<evidence type="ECO:0000256" key="4">
    <source>
        <dbReference type="ARBA" id="ARBA00022840"/>
    </source>
</evidence>
<accession>A0A8H6IL22</accession>
<feature type="region of interest" description="Disordered" evidence="6">
    <location>
        <begin position="1708"/>
        <end position="1744"/>
    </location>
</feature>
<dbReference type="GO" id="GO:0016887">
    <property type="term" value="F:ATP hydrolysis activity"/>
    <property type="evidence" value="ECO:0007669"/>
    <property type="project" value="TreeGrafter"/>
</dbReference>
<dbReference type="EMBL" id="JACGCI010000001">
    <property type="protein sequence ID" value="KAF6766582.1"/>
    <property type="molecule type" value="Genomic_DNA"/>
</dbReference>
<feature type="region of interest" description="Disordered" evidence="6">
    <location>
        <begin position="628"/>
        <end position="662"/>
    </location>
</feature>
<feature type="region of interest" description="Disordered" evidence="6">
    <location>
        <begin position="169"/>
        <end position="310"/>
    </location>
</feature>
<keyword evidence="4" id="KW-0067">ATP-binding</keyword>
<evidence type="ECO:0000256" key="5">
    <source>
        <dbReference type="ARBA" id="ARBA00023242"/>
    </source>
</evidence>
<feature type="domain" description="Helicase ATP-binding" evidence="7">
    <location>
        <begin position="855"/>
        <end position="1033"/>
    </location>
</feature>
<sequence>MFPRGNLWTRQRVSGNGFFPLYYFHQAMDETIPPSSEESPLSSLADSPRHSTLATRNNCYIELTPLPESRKKQYRPFAEVMLSFESDEKVDEVIGEYRDGGNLYYFARWRDGIAHKFLAEKFLEKHGDLVEAFNKAKRSRNFKHANFDPSASYIHPLSRVKMKINISQDRYKTKAGSSSRGAPSSDGMDFAPASQDEEEDNDEGEDSDGYAETSAPKRVTRQSKLPFSPRKSRSQRIIPLDESGSERGASAGPARRLTRGRAVKVTVGSEYADSDDEEGDDDSDFALSRRVPAAKPKRMKQPKFSPPSYGNVRSIEAISYDDYPDDPKNAALRAHRAICEKCHLVPAHELLQTMKKKKGKKRKRGSEDEFDYSDDEDRYKDLGGWVRCLRCPVSCHWSCMPGTQRDEILKAARAKEREDHESRGNDPADLKRRKFLEAEETTEFICASCTKGGVCMGCMDEISPATDLQKPLDADGDVEMGEPSNTAQADLMMARELHFRCLTCKRLAHYGHLPVPPALPEDANLSKIAMHYQYKNSWLCADCASFQYPLDKIIAWRPYPANAQESLKSAPHYKDQLPREYLVKWADRSYRRLSWVPHMWLVSTNPGKLKNFLADGTKVELLKEISEGDGNAASDSPFEIGAEKSRSLSSKPTTSFGPLDALPDAEKRIAPSWQTVDRVLEVLIWTKASKKKGKGKKPQKRIESDDDEDMEDDDLPEELGHTFEHGEEPDQDLTMRPEDWERREKSRLSEGDIDKVVWIFAKWGDLGYDEASWDSPPRRGEPGYSAYVTAFKRYLRARDVMVPIPDKKYVDAFENRRPDDFRRKYALKDPAGLKLGQDPSLKLMPFQVDGFNWLCNNWWNHQPCILADDMGLGKTVQMSTFLGTIATEWKAFPALVVVPNSTITNWVREFERWAPELRVVPFYGEKKARDIIKQFELFHRDAPSKQHTKAKFHVLITTYEAAINPKDFGTIFKKQPRWEALVIDEGQRLKSDSSLLFRKLNELNSIHRVIMTGTPLNNNMRELFNLMNFLDPKEWNDLEGLEREHTQENLNEDMIKQLHSRLRPYFLRRIKSEVLDLPPKNEVIIPVTMAPLQRQVYRSILSHNLDLLKGLTQPTRNGSKGKLSNVLMHLRKCLQHPYLHSEDIEPRGLSAQETHHKLIDASAKLRFLKTLLPKLKERGHRVLLFSQFVLALDVIEDFLKGEGYKFLRLDGNTKGTDRQKSMDEYNKPNSEYFIFLLTTRAGGVGINLFTADTVVIFDPDFNPHQDLQAIARAYRYGQKKTCLVFKLMVKDSAEERIMQIGKKKLVLDHLIVQKMDDDEDSPGENVESILTYGAQALFDSDEASKDIQYSESDIDQLIEKTEKEGDGSDVPKEGAAFSFAKVWSADKDQLEEVADEDQVDSWAQTLVKINEEREKERQEEIAVSGRGARRKAADVANSKMVIGGSFDAPSTGKQRGRSGSDASNYKSPEASENEGGSGPSSEGEPEDDDFKMDIDSGEKKKKRKKRTKLEIMADFASNAGTGVTTTSNGVNVRIVPQAEPTLSCGLCGSNHGVKQCLMTDNSNNLAEYRLMLIMHADDEPWEERNAAIRAIDEILNVRGALSLIQGQPLHPIAKTTNVPPTKKPKETMEIVAAHYKEKQQSRKQMPAPTSTQPLKYQEKHIANTVIRDYTTAANAQASSSRTGGGGVVVNTPASGSGTQRAAMVVPSAGLSGSSPLTSLPASGSSRETQGSVATASSNGTASATAPNVESKCVVCGSKGGHFLKDCPIVKEGPTTVSTIIAQFEQDSDPKKADAVTTLRRILVKQKKAQQKAEAAMSMQL</sequence>
<dbReference type="Pfam" id="PF00271">
    <property type="entry name" value="Helicase_C"/>
    <property type="match status" value="1"/>
</dbReference>
<dbReference type="PROSITE" id="PS51192">
    <property type="entry name" value="HELICASE_ATP_BIND_1"/>
    <property type="match status" value="1"/>
</dbReference>
<dbReference type="Pfam" id="PF23615">
    <property type="entry name" value="Chromo_MIT1"/>
    <property type="match status" value="1"/>
</dbReference>
<dbReference type="PANTHER" id="PTHR45623:SF17">
    <property type="entry name" value="CHROMODOMAIN-HELICASE-DNA-BINDING PROTEIN 3-RELATED"/>
    <property type="match status" value="1"/>
</dbReference>
<dbReference type="PANTHER" id="PTHR45623">
    <property type="entry name" value="CHROMODOMAIN-HELICASE-DNA-BINDING PROTEIN 3-RELATED-RELATED"/>
    <property type="match status" value="1"/>
</dbReference>
<dbReference type="Pfam" id="PF00176">
    <property type="entry name" value="SNF2-rel_dom"/>
    <property type="match status" value="1"/>
</dbReference>
<dbReference type="OrthoDB" id="5857104at2759"/>
<feature type="compositionally biased region" description="Acidic residues" evidence="6">
    <location>
        <begin position="704"/>
        <end position="717"/>
    </location>
</feature>
<comment type="caution">
    <text evidence="9">The sequence shown here is derived from an EMBL/GenBank/DDBJ whole genome shotgun (WGS) entry which is preliminary data.</text>
</comment>
<evidence type="ECO:0000259" key="7">
    <source>
        <dbReference type="PROSITE" id="PS51192"/>
    </source>
</evidence>
<feature type="compositionally biased region" description="Low complexity" evidence="6">
    <location>
        <begin position="1708"/>
        <end position="1725"/>
    </location>
</feature>
<dbReference type="GO" id="GO:0000785">
    <property type="term" value="C:chromatin"/>
    <property type="evidence" value="ECO:0007669"/>
    <property type="project" value="TreeGrafter"/>
</dbReference>
<dbReference type="CDD" id="cd18793">
    <property type="entry name" value="SF2_C_SNF"/>
    <property type="match status" value="1"/>
</dbReference>
<comment type="subcellular location">
    <subcellularLocation>
        <location evidence="1">Nucleus</location>
    </subcellularLocation>
</comment>
<evidence type="ECO:0000256" key="3">
    <source>
        <dbReference type="ARBA" id="ARBA00022801"/>
    </source>
</evidence>
<dbReference type="InterPro" id="IPR001650">
    <property type="entry name" value="Helicase_C-like"/>
</dbReference>